<dbReference type="PROSITE" id="PS50089">
    <property type="entry name" value="ZF_RING_2"/>
    <property type="match status" value="1"/>
</dbReference>
<proteinExistence type="predicted"/>
<keyword evidence="2" id="KW-0812">Transmembrane</keyword>
<evidence type="ECO:0000313" key="4">
    <source>
        <dbReference type="EMBL" id="SPQ94516.1"/>
    </source>
</evidence>
<keyword evidence="1" id="KW-0863">Zinc-finger</keyword>
<dbReference type="Pfam" id="PF13920">
    <property type="entry name" value="zf-C3HC4_3"/>
    <property type="match status" value="1"/>
</dbReference>
<protein>
    <recommendedName>
        <fullName evidence="3">RING-type domain-containing protein</fullName>
    </recommendedName>
</protein>
<keyword evidence="2" id="KW-0472">Membrane</keyword>
<evidence type="ECO:0000313" key="5">
    <source>
        <dbReference type="Proteomes" id="UP000290189"/>
    </source>
</evidence>
<reference evidence="4 5" key="1">
    <citation type="submission" date="2018-03" db="EMBL/GenBank/DDBJ databases">
        <authorList>
            <person name="Fogelqvist J."/>
        </authorList>
    </citation>
    <scope>NUCLEOTIDE SEQUENCE [LARGE SCALE GENOMIC DNA]</scope>
</reference>
<keyword evidence="4" id="KW-0496">Mitochondrion</keyword>
<dbReference type="InterPro" id="IPR001841">
    <property type="entry name" value="Znf_RING"/>
</dbReference>
<dbReference type="AlphaFoldDB" id="A0A3P3Y2W3"/>
<organism evidence="4 5">
    <name type="scientific">Plasmodiophora brassicae</name>
    <name type="common">Clubroot disease agent</name>
    <dbReference type="NCBI Taxonomy" id="37360"/>
    <lineage>
        <taxon>Eukaryota</taxon>
        <taxon>Sar</taxon>
        <taxon>Rhizaria</taxon>
        <taxon>Endomyxa</taxon>
        <taxon>Phytomyxea</taxon>
        <taxon>Plasmodiophorida</taxon>
        <taxon>Plasmodiophoridae</taxon>
        <taxon>Plasmodiophora</taxon>
    </lineage>
</organism>
<dbReference type="InterPro" id="IPR013083">
    <property type="entry name" value="Znf_RING/FYVE/PHD"/>
</dbReference>
<dbReference type="Proteomes" id="UP000290189">
    <property type="component" value="Unassembled WGS sequence"/>
</dbReference>
<dbReference type="SMART" id="SM00184">
    <property type="entry name" value="RING"/>
    <property type="match status" value="1"/>
</dbReference>
<name>A0A3P3Y2W3_PLABS</name>
<dbReference type="EMBL" id="OVEO01000002">
    <property type="protein sequence ID" value="SPQ94516.1"/>
    <property type="molecule type" value="Genomic_DNA"/>
</dbReference>
<feature type="domain" description="RING-type" evidence="3">
    <location>
        <begin position="238"/>
        <end position="273"/>
    </location>
</feature>
<keyword evidence="1" id="KW-0862">Zinc</keyword>
<evidence type="ECO:0000259" key="3">
    <source>
        <dbReference type="PROSITE" id="PS50089"/>
    </source>
</evidence>
<keyword evidence="2" id="KW-1133">Transmembrane helix</keyword>
<evidence type="ECO:0000256" key="2">
    <source>
        <dbReference type="SAM" id="Phobius"/>
    </source>
</evidence>
<dbReference type="GO" id="GO:0008270">
    <property type="term" value="F:zinc ion binding"/>
    <property type="evidence" value="ECO:0007669"/>
    <property type="project" value="UniProtKB-KW"/>
</dbReference>
<sequence length="303" mass="32013">MSSSSAPAPMPAGLANSLLILGIGACIVWACSLTWRYKMTAMLRYGFEDRQVLRVDGAADIILETDAAIRASQVTSIMRQTSARDVEASRVPVAQLVARVDLVAFDKPSPGELRVTAVATEPFTVVVHAMGAEQVRSLFDGRDAAGAVQARAKRGTQHRFPAMPTGGHVVLDAPGHAPSESLVVIVGDGPAYHVVVLDEGAGSDAPGAVVVVREHVFVSGRQVVHVKDVFGADENLECAVCLSNRRGVILLPCMHACVCDECNAMLDRCPVCRAHITCYLAAADDPHGVPGRPPIDADGNHLL</sequence>
<feature type="transmembrane region" description="Helical" evidence="2">
    <location>
        <begin position="12"/>
        <end position="35"/>
    </location>
</feature>
<dbReference type="Gene3D" id="3.30.40.10">
    <property type="entry name" value="Zinc/RING finger domain, C3HC4 (zinc finger)"/>
    <property type="match status" value="1"/>
</dbReference>
<keyword evidence="1" id="KW-0479">Metal-binding</keyword>
<gene>
    <name evidence="4" type="ORF">PLBR_LOCUS1731</name>
</gene>
<geneLocation type="mitochondrion" evidence="4"/>
<accession>A0A3P3Y2W3</accession>
<dbReference type="SUPFAM" id="SSF57850">
    <property type="entry name" value="RING/U-box"/>
    <property type="match status" value="1"/>
</dbReference>
<evidence type="ECO:0000256" key="1">
    <source>
        <dbReference type="PROSITE-ProRule" id="PRU00175"/>
    </source>
</evidence>